<evidence type="ECO:0000256" key="1">
    <source>
        <dbReference type="ARBA" id="ARBA00004651"/>
    </source>
</evidence>
<evidence type="ECO:0000256" key="3">
    <source>
        <dbReference type="ARBA" id="ARBA00022475"/>
    </source>
</evidence>
<dbReference type="AlphaFoldDB" id="A0A367GQZ7"/>
<reference evidence="11 12" key="1">
    <citation type="submission" date="2018-05" db="EMBL/GenBank/DDBJ databases">
        <title>Mucilaginibacter hurinus sp. nov., isolated from briquette warehouse soil.</title>
        <authorList>
            <person name="Choi L."/>
        </authorList>
    </citation>
    <scope>NUCLEOTIDE SEQUENCE [LARGE SCALE GENOMIC DNA]</scope>
    <source>
        <strain evidence="11 12">ZR32</strain>
    </source>
</reference>
<evidence type="ECO:0000256" key="7">
    <source>
        <dbReference type="ARBA" id="ARBA00023136"/>
    </source>
</evidence>
<dbReference type="Proteomes" id="UP000253209">
    <property type="component" value="Unassembled WGS sequence"/>
</dbReference>
<keyword evidence="12" id="KW-1185">Reference proteome</keyword>
<feature type="domain" description="CN hydrolase" evidence="10">
    <location>
        <begin position="227"/>
        <end position="469"/>
    </location>
</feature>
<comment type="subcellular location">
    <subcellularLocation>
        <location evidence="1 9">Cell membrane</location>
        <topology evidence="1 9">Multi-pass membrane protein</topology>
    </subcellularLocation>
</comment>
<feature type="transmembrane region" description="Helical" evidence="9">
    <location>
        <begin position="482"/>
        <end position="501"/>
    </location>
</feature>
<evidence type="ECO:0000256" key="9">
    <source>
        <dbReference type="HAMAP-Rule" id="MF_01148"/>
    </source>
</evidence>
<feature type="transmembrane region" description="Helical" evidence="9">
    <location>
        <begin position="80"/>
        <end position="106"/>
    </location>
</feature>
<keyword evidence="6 9" id="KW-1133">Transmembrane helix</keyword>
<dbReference type="OrthoDB" id="9804277at2"/>
<evidence type="ECO:0000313" key="11">
    <source>
        <dbReference type="EMBL" id="RCH55894.1"/>
    </source>
</evidence>
<dbReference type="Pfam" id="PF00795">
    <property type="entry name" value="CN_hydrolase"/>
    <property type="match status" value="1"/>
</dbReference>
<gene>
    <name evidence="9 11" type="primary">lnt</name>
    <name evidence="11" type="ORF">DJ568_03840</name>
</gene>
<keyword evidence="5 9" id="KW-0812">Transmembrane</keyword>
<dbReference type="GO" id="GO:0005886">
    <property type="term" value="C:plasma membrane"/>
    <property type="evidence" value="ECO:0007669"/>
    <property type="project" value="UniProtKB-SubCell"/>
</dbReference>
<dbReference type="PANTHER" id="PTHR38686:SF1">
    <property type="entry name" value="APOLIPOPROTEIN N-ACYLTRANSFERASE"/>
    <property type="match status" value="1"/>
</dbReference>
<feature type="transmembrane region" description="Helical" evidence="9">
    <location>
        <begin position="169"/>
        <end position="190"/>
    </location>
</feature>
<evidence type="ECO:0000256" key="6">
    <source>
        <dbReference type="ARBA" id="ARBA00022989"/>
    </source>
</evidence>
<evidence type="ECO:0000256" key="4">
    <source>
        <dbReference type="ARBA" id="ARBA00022679"/>
    </source>
</evidence>
<dbReference type="SUPFAM" id="SSF56317">
    <property type="entry name" value="Carbon-nitrogen hydrolase"/>
    <property type="match status" value="1"/>
</dbReference>
<keyword evidence="4 9" id="KW-0808">Transferase</keyword>
<comment type="function">
    <text evidence="9">Catalyzes the phospholipid dependent N-acylation of the N-terminal cysteine of apolipoprotein, the last step in lipoprotein maturation.</text>
</comment>
<dbReference type="GO" id="GO:0016410">
    <property type="term" value="F:N-acyltransferase activity"/>
    <property type="evidence" value="ECO:0007669"/>
    <property type="project" value="UniProtKB-UniRule"/>
</dbReference>
<feature type="transmembrane region" description="Helical" evidence="9">
    <location>
        <begin position="55"/>
        <end position="74"/>
    </location>
</feature>
<dbReference type="GO" id="GO:0042158">
    <property type="term" value="P:lipoprotein biosynthetic process"/>
    <property type="evidence" value="ECO:0007669"/>
    <property type="project" value="UniProtKB-UniRule"/>
</dbReference>
<keyword evidence="8 9" id="KW-0012">Acyltransferase</keyword>
<protein>
    <recommendedName>
        <fullName evidence="9">Apolipoprotein N-acyltransferase</fullName>
        <shortName evidence="9">ALP N-acyltransferase</shortName>
        <ecNumber evidence="9">2.3.1.269</ecNumber>
    </recommendedName>
</protein>
<dbReference type="InterPro" id="IPR036526">
    <property type="entry name" value="C-N_Hydrolase_sf"/>
</dbReference>
<comment type="similarity">
    <text evidence="2 9">Belongs to the CN hydrolase family. Apolipoprotein N-acyltransferase subfamily.</text>
</comment>
<dbReference type="PANTHER" id="PTHR38686">
    <property type="entry name" value="APOLIPOPROTEIN N-ACYLTRANSFERASE"/>
    <property type="match status" value="1"/>
</dbReference>
<dbReference type="NCBIfam" id="TIGR00546">
    <property type="entry name" value="lnt"/>
    <property type="match status" value="1"/>
</dbReference>
<dbReference type="CDD" id="cd07571">
    <property type="entry name" value="ALP_N-acyl_transferase"/>
    <property type="match status" value="1"/>
</dbReference>
<dbReference type="InterPro" id="IPR003010">
    <property type="entry name" value="C-N_Hydrolase"/>
</dbReference>
<feature type="transmembrane region" description="Helical" evidence="9">
    <location>
        <begin position="118"/>
        <end position="140"/>
    </location>
</feature>
<comment type="pathway">
    <text evidence="9">Protein modification; lipoprotein biosynthesis (N-acyl transfer).</text>
</comment>
<evidence type="ECO:0000259" key="10">
    <source>
        <dbReference type="PROSITE" id="PS50263"/>
    </source>
</evidence>
<dbReference type="InterPro" id="IPR045378">
    <property type="entry name" value="LNT_N"/>
</dbReference>
<keyword evidence="7 9" id="KW-0472">Membrane</keyword>
<evidence type="ECO:0000256" key="8">
    <source>
        <dbReference type="ARBA" id="ARBA00023315"/>
    </source>
</evidence>
<organism evidence="11 12">
    <name type="scientific">Mucilaginibacter hurinus</name>
    <dbReference type="NCBI Taxonomy" id="2201324"/>
    <lineage>
        <taxon>Bacteria</taxon>
        <taxon>Pseudomonadati</taxon>
        <taxon>Bacteroidota</taxon>
        <taxon>Sphingobacteriia</taxon>
        <taxon>Sphingobacteriales</taxon>
        <taxon>Sphingobacteriaceae</taxon>
        <taxon>Mucilaginibacter</taxon>
    </lineage>
</organism>
<dbReference type="Pfam" id="PF20154">
    <property type="entry name" value="LNT_N"/>
    <property type="match status" value="1"/>
</dbReference>
<dbReference type="RefSeq" id="WP_114003930.1">
    <property type="nucleotide sequence ID" value="NZ_QGDC01000002.1"/>
</dbReference>
<comment type="caution">
    <text evidence="11">The sequence shown here is derived from an EMBL/GenBank/DDBJ whole genome shotgun (WGS) entry which is preliminary data.</text>
</comment>
<feature type="transmembrane region" description="Helical" evidence="9">
    <location>
        <begin position="20"/>
        <end position="43"/>
    </location>
</feature>
<dbReference type="InterPro" id="IPR004563">
    <property type="entry name" value="Apolipo_AcylTrfase"/>
</dbReference>
<comment type="catalytic activity">
    <reaction evidence="9">
        <text>N-terminal S-1,2-diacyl-sn-glyceryl-L-cysteinyl-[lipoprotein] + a glycerophospholipid = N-acyl-S-1,2-diacyl-sn-glyceryl-L-cysteinyl-[lipoprotein] + a 2-acyl-sn-glycero-3-phospholipid + H(+)</text>
        <dbReference type="Rhea" id="RHEA:48228"/>
        <dbReference type="Rhea" id="RHEA-COMP:14681"/>
        <dbReference type="Rhea" id="RHEA-COMP:14684"/>
        <dbReference type="ChEBI" id="CHEBI:15378"/>
        <dbReference type="ChEBI" id="CHEBI:136912"/>
        <dbReference type="ChEBI" id="CHEBI:140656"/>
        <dbReference type="ChEBI" id="CHEBI:140657"/>
        <dbReference type="ChEBI" id="CHEBI:140660"/>
        <dbReference type="EC" id="2.3.1.269"/>
    </reaction>
</comment>
<dbReference type="UniPathway" id="UPA00666"/>
<proteinExistence type="inferred from homology"/>
<dbReference type="EC" id="2.3.1.269" evidence="9"/>
<keyword evidence="11" id="KW-0449">Lipoprotein</keyword>
<sequence length="509" mass="55832">MRKLITTNAAKTIISGLITAYAITQVNFILTWVCFVPLFMVLIKQSPKQSATSGLLFGLTISLTCFYWMVPGAVRFTGSSIIYGLLVYIVCSAILSGYFTLLAWCFGRLKKTLVNHTAAVLLNGLLAGCVFVVFESILMLCSSRMPWFEFHSGMALANNLIAIQPAEYFGIHILSFTVISVNYLIAGFILAEHWKKLWIPALVSGLYLLAGFVIMQAYTGPVKAHKVKVAILAQNLPPETKWNDDTGNALVQNMLQLNTTATGMNPDIALWSESAVPWTYRSDDDLVNEILRISKPAGVTHILGINSEGGKSTVYNSVYSLTPSGSIAGRFDKQFLLAFIEQPFAGILFPFLSNAGDEVKPGEGSRTVNTPKGKAGIIVCNEATVSTASYDAVKQGAGFILNLSNDGWFSNSYLVDLHFYHVRLRAVETRRDIVLNSNDGYSGMVNYRGEIIAKRKSTDSFVDSAMITPRRGITVVADKPMLFVYLCAIGIVYFIVSNIVASKQRFTTT</sequence>
<evidence type="ECO:0000313" key="12">
    <source>
        <dbReference type="Proteomes" id="UP000253209"/>
    </source>
</evidence>
<keyword evidence="3 9" id="KW-1003">Cell membrane</keyword>
<feature type="transmembrane region" description="Helical" evidence="9">
    <location>
        <begin position="197"/>
        <end position="218"/>
    </location>
</feature>
<dbReference type="EMBL" id="QGDC01000002">
    <property type="protein sequence ID" value="RCH55894.1"/>
    <property type="molecule type" value="Genomic_DNA"/>
</dbReference>
<evidence type="ECO:0000256" key="2">
    <source>
        <dbReference type="ARBA" id="ARBA00010065"/>
    </source>
</evidence>
<name>A0A367GQZ7_9SPHI</name>
<dbReference type="PROSITE" id="PS50263">
    <property type="entry name" value="CN_HYDROLASE"/>
    <property type="match status" value="1"/>
</dbReference>
<evidence type="ECO:0000256" key="5">
    <source>
        <dbReference type="ARBA" id="ARBA00022692"/>
    </source>
</evidence>
<dbReference type="HAMAP" id="MF_01148">
    <property type="entry name" value="Lnt"/>
    <property type="match status" value="1"/>
</dbReference>
<accession>A0A367GQZ7</accession>
<dbReference type="Gene3D" id="3.60.110.10">
    <property type="entry name" value="Carbon-nitrogen hydrolase"/>
    <property type="match status" value="1"/>
</dbReference>